<dbReference type="STRING" id="1208324.P73_0012"/>
<gene>
    <name evidence="1" type="ORF">P73_0012</name>
</gene>
<dbReference type="AlphaFoldDB" id="A0A0B5DWZ1"/>
<dbReference type="InterPro" id="IPR027417">
    <property type="entry name" value="P-loop_NTPase"/>
</dbReference>
<keyword evidence="2" id="KW-1185">Reference proteome</keyword>
<evidence type="ECO:0000313" key="2">
    <source>
        <dbReference type="Proteomes" id="UP000031521"/>
    </source>
</evidence>
<dbReference type="KEGG" id="cid:P73_0012"/>
<name>A0A0B5DWZ1_9RHOB</name>
<evidence type="ECO:0000313" key="1">
    <source>
        <dbReference type="EMBL" id="AJE44727.1"/>
    </source>
</evidence>
<dbReference type="Proteomes" id="UP000031521">
    <property type="component" value="Chromosome"/>
</dbReference>
<accession>A0A0B5DWZ1</accession>
<protein>
    <recommendedName>
        <fullName evidence="3">Sulfotransferase domain-containing protein</fullName>
    </recommendedName>
</protein>
<dbReference type="HOGENOM" id="CLU_833405_0_0_5"/>
<organism evidence="1 2">
    <name type="scientific">Celeribacter indicus</name>
    <dbReference type="NCBI Taxonomy" id="1208324"/>
    <lineage>
        <taxon>Bacteria</taxon>
        <taxon>Pseudomonadati</taxon>
        <taxon>Pseudomonadota</taxon>
        <taxon>Alphaproteobacteria</taxon>
        <taxon>Rhodobacterales</taxon>
        <taxon>Roseobacteraceae</taxon>
        <taxon>Celeribacter</taxon>
    </lineage>
</organism>
<reference evidence="1 2" key="1">
    <citation type="journal article" date="2014" name="Int. J. Syst. Evol. Microbiol.">
        <title>Celeribacter indicus sp. nov., a polycyclic aromatic hydrocarbon-degrading bacterium from deep-sea sediment and reclassification of Huaishuia halophila as Celeribacter halophilus comb. nov.</title>
        <authorList>
            <person name="Lai Q."/>
            <person name="Cao J."/>
            <person name="Yuan J."/>
            <person name="Li F."/>
            <person name="Shao Z."/>
        </authorList>
    </citation>
    <scope>NUCLEOTIDE SEQUENCE [LARGE SCALE GENOMIC DNA]</scope>
    <source>
        <strain evidence="1">P73</strain>
    </source>
</reference>
<sequence length="333" mass="37944">MPRLILHIGTHKTATTHIQDTFHKNRRLLRRHGLLYPAIGAQRGHHGLASAWIPLNRTYAYRDPARAWARLQHCPDRKIRESDTIFVSSEEFSRWAPHRVDMAHLRRMVSHFDEVRVICVLRNQAAFIQSVYQQVSEDRNPGPIEPYLARTLENDLVEGLFTDYRRLLKHLYSGFDPGEIRLLSYERACGHAHGILGAVLEEVAQGVDPADLLPFGAQNSNMSPEPLATLCANLVATERKAPPWLLRAARLSVEGRFGPARRTTLFTEAEIARIAAHYEPLNRALERTVRPVQPRFRMPEISAALAGRVTREEMDAALFMTLARHLVADQQRE</sequence>
<dbReference type="EMBL" id="CP004393">
    <property type="protein sequence ID" value="AJE44727.1"/>
    <property type="molecule type" value="Genomic_DNA"/>
</dbReference>
<dbReference type="OrthoDB" id="7540582at2"/>
<dbReference type="Gene3D" id="3.40.50.300">
    <property type="entry name" value="P-loop containing nucleotide triphosphate hydrolases"/>
    <property type="match status" value="1"/>
</dbReference>
<dbReference type="SUPFAM" id="SSF52540">
    <property type="entry name" value="P-loop containing nucleoside triphosphate hydrolases"/>
    <property type="match status" value="1"/>
</dbReference>
<dbReference type="RefSeq" id="WP_043867918.1">
    <property type="nucleotide sequence ID" value="NZ_CP004393.1"/>
</dbReference>
<proteinExistence type="predicted"/>
<evidence type="ECO:0008006" key="3">
    <source>
        <dbReference type="Google" id="ProtNLM"/>
    </source>
</evidence>